<gene>
    <name evidence="1" type="ORF">RR45_GL000021</name>
</gene>
<comment type="caution">
    <text evidence="1">The sequence shown here is derived from an EMBL/GenBank/DDBJ whole genome shotgun (WGS) entry which is preliminary data.</text>
</comment>
<sequence length="124" mass="14044">MLVMVNILGGCKMADKKNVTTKEEQIEFLKEHEQEMTEYVKSKNTKITSVQWDWESIEIQIVTPNAGGIPAGSKYKKLSIDGGFNEINDSNFLLSFVMSDNNQPEIESMYIQQTFRVGGKIFNG</sequence>
<keyword evidence="2" id="KW-1185">Reference proteome</keyword>
<name>A0ABX4IAB2_9LACT</name>
<organism evidence="1 2">
    <name type="scientific">Pseudolactococcus chungangensis CAU 28 = DSM 22330</name>
    <dbReference type="NCBI Taxonomy" id="1122154"/>
    <lineage>
        <taxon>Bacteria</taxon>
        <taxon>Bacillati</taxon>
        <taxon>Bacillota</taxon>
        <taxon>Bacilli</taxon>
        <taxon>Lactobacillales</taxon>
        <taxon>Streptococcaceae</taxon>
        <taxon>Pseudolactococcus</taxon>
    </lineage>
</organism>
<keyword evidence="1" id="KW-0449">Lipoprotein</keyword>
<protein>
    <submittedName>
        <fullName evidence="1">Lipoprotein BUG3 family protein</fullName>
    </submittedName>
</protein>
<dbReference type="EMBL" id="JXJT01000001">
    <property type="protein sequence ID" value="PCS04702.1"/>
    <property type="molecule type" value="Genomic_DNA"/>
</dbReference>
<reference evidence="1 2" key="1">
    <citation type="submission" date="2014-12" db="EMBL/GenBank/DDBJ databases">
        <title>Draft genome sequences of 10 type strains of Lactococcus.</title>
        <authorList>
            <person name="Sun Z."/>
            <person name="Zhong Z."/>
            <person name="Liu W."/>
            <person name="Zhang W."/>
            <person name="Zhang H."/>
        </authorList>
    </citation>
    <scope>NUCLEOTIDE SEQUENCE [LARGE SCALE GENOMIC DNA]</scope>
    <source>
        <strain evidence="1 2">DSM 22330</strain>
    </source>
</reference>
<evidence type="ECO:0000313" key="2">
    <source>
        <dbReference type="Proteomes" id="UP000218979"/>
    </source>
</evidence>
<accession>A0ABX4IAB2</accession>
<dbReference type="Proteomes" id="UP000218979">
    <property type="component" value="Unassembled WGS sequence"/>
</dbReference>
<evidence type="ECO:0000313" key="1">
    <source>
        <dbReference type="EMBL" id="PCS04702.1"/>
    </source>
</evidence>
<proteinExistence type="predicted"/>